<gene>
    <name evidence="7" type="ORF">C1877_11285</name>
</gene>
<comment type="caution">
    <text evidence="7">The sequence shown here is derived from an EMBL/GenBank/DDBJ whole genome shotgun (WGS) entry which is preliminary data.</text>
</comment>
<feature type="domain" description="RNA polymerase sigma-70 region 2" evidence="5">
    <location>
        <begin position="14"/>
        <end position="81"/>
    </location>
</feature>
<dbReference type="Gene3D" id="1.10.1740.10">
    <property type="match status" value="1"/>
</dbReference>
<feature type="domain" description="RNA polymerase sigma factor 70 region 4 type 2" evidence="6">
    <location>
        <begin position="102"/>
        <end position="153"/>
    </location>
</feature>
<dbReference type="InterPro" id="IPR039425">
    <property type="entry name" value="RNA_pol_sigma-70-like"/>
</dbReference>
<dbReference type="PANTHER" id="PTHR43133:SF60">
    <property type="entry name" value="RNA POLYMERASE SIGMA FACTOR SIGV"/>
    <property type="match status" value="1"/>
</dbReference>
<dbReference type="Pfam" id="PF08281">
    <property type="entry name" value="Sigma70_r4_2"/>
    <property type="match status" value="1"/>
</dbReference>
<dbReference type="NCBIfam" id="TIGR02937">
    <property type="entry name" value="sigma70-ECF"/>
    <property type="match status" value="1"/>
</dbReference>
<dbReference type="AlphaFoldDB" id="A0A369LYY4"/>
<dbReference type="GO" id="GO:0006352">
    <property type="term" value="P:DNA-templated transcription initiation"/>
    <property type="evidence" value="ECO:0007669"/>
    <property type="project" value="InterPro"/>
</dbReference>
<accession>A0A369LYY4</accession>
<evidence type="ECO:0000256" key="4">
    <source>
        <dbReference type="ARBA" id="ARBA00023163"/>
    </source>
</evidence>
<dbReference type="SUPFAM" id="SSF88659">
    <property type="entry name" value="Sigma3 and sigma4 domains of RNA polymerase sigma factors"/>
    <property type="match status" value="1"/>
</dbReference>
<dbReference type="SUPFAM" id="SSF88946">
    <property type="entry name" value="Sigma2 domain of RNA polymerase sigma factors"/>
    <property type="match status" value="1"/>
</dbReference>
<evidence type="ECO:0000256" key="1">
    <source>
        <dbReference type="ARBA" id="ARBA00010641"/>
    </source>
</evidence>
<protein>
    <submittedName>
        <fullName evidence="7">RNA polymerase subunit sigma-24</fullName>
    </submittedName>
</protein>
<keyword evidence="2" id="KW-0805">Transcription regulation</keyword>
<evidence type="ECO:0000259" key="6">
    <source>
        <dbReference type="Pfam" id="PF08281"/>
    </source>
</evidence>
<dbReference type="RefSeq" id="WP_015538795.1">
    <property type="nucleotide sequence ID" value="NZ_CABMMS010000007.1"/>
</dbReference>
<dbReference type="InterPro" id="IPR013325">
    <property type="entry name" value="RNA_pol_sigma_r2"/>
</dbReference>
<dbReference type="Pfam" id="PF04542">
    <property type="entry name" value="Sigma70_r2"/>
    <property type="match status" value="1"/>
</dbReference>
<dbReference type="CDD" id="cd06171">
    <property type="entry name" value="Sigma70_r4"/>
    <property type="match status" value="1"/>
</dbReference>
<sequence length="166" mass="18557">METRRANEVEAERLVGAYADLILRLSYTYLKSTHDAEDICQTVLLKLMGAPARFEGPEHERAWVIRTTANACKDVLRSGHRRRTVGLEAAPDAAAPEEPESEVVDAVMALPCKYREAIYLHYYEGYSIREIAKLTGRSESAVSAHLSRGRAKLRTMLEGAYCEQGV</sequence>
<evidence type="ECO:0000313" key="7">
    <source>
        <dbReference type="EMBL" id="RDB63456.1"/>
    </source>
</evidence>
<evidence type="ECO:0000259" key="5">
    <source>
        <dbReference type="Pfam" id="PF04542"/>
    </source>
</evidence>
<organism evidence="7 8">
    <name type="scientific">Gordonibacter pamelaeae</name>
    <dbReference type="NCBI Taxonomy" id="471189"/>
    <lineage>
        <taxon>Bacteria</taxon>
        <taxon>Bacillati</taxon>
        <taxon>Actinomycetota</taxon>
        <taxon>Coriobacteriia</taxon>
        <taxon>Eggerthellales</taxon>
        <taxon>Eggerthellaceae</taxon>
        <taxon>Gordonibacter</taxon>
    </lineage>
</organism>
<dbReference type="Proteomes" id="UP000254000">
    <property type="component" value="Unassembled WGS sequence"/>
</dbReference>
<evidence type="ECO:0000256" key="2">
    <source>
        <dbReference type="ARBA" id="ARBA00023015"/>
    </source>
</evidence>
<comment type="similarity">
    <text evidence="1">Belongs to the sigma-70 factor family. ECF subfamily.</text>
</comment>
<keyword evidence="8" id="KW-1185">Reference proteome</keyword>
<dbReference type="InterPro" id="IPR013324">
    <property type="entry name" value="RNA_pol_sigma_r3/r4-like"/>
</dbReference>
<dbReference type="OrthoDB" id="9784272at2"/>
<keyword evidence="3" id="KW-0731">Sigma factor</keyword>
<keyword evidence="4" id="KW-0804">Transcription</keyword>
<evidence type="ECO:0000313" key="8">
    <source>
        <dbReference type="Proteomes" id="UP000254000"/>
    </source>
</evidence>
<dbReference type="InterPro" id="IPR007627">
    <property type="entry name" value="RNA_pol_sigma70_r2"/>
</dbReference>
<dbReference type="InterPro" id="IPR014284">
    <property type="entry name" value="RNA_pol_sigma-70_dom"/>
</dbReference>
<proteinExistence type="inferred from homology"/>
<dbReference type="GeneID" id="78360277"/>
<dbReference type="EMBL" id="PPTS01000007">
    <property type="protein sequence ID" value="RDB63456.1"/>
    <property type="molecule type" value="Genomic_DNA"/>
</dbReference>
<name>A0A369LYY4_9ACTN</name>
<dbReference type="InterPro" id="IPR013249">
    <property type="entry name" value="RNA_pol_sigma70_r4_t2"/>
</dbReference>
<reference evidence="7 8" key="1">
    <citation type="journal article" date="2018" name="Elife">
        <title>Discovery and characterization of a prevalent human gut bacterial enzyme sufficient for the inactivation of a family of plant toxins.</title>
        <authorList>
            <person name="Koppel N."/>
            <person name="Bisanz J.E."/>
            <person name="Pandelia M.E."/>
            <person name="Turnbaugh P.J."/>
            <person name="Balskus E.P."/>
        </authorList>
    </citation>
    <scope>NUCLEOTIDE SEQUENCE [LARGE SCALE GENOMIC DNA]</scope>
    <source>
        <strain evidence="7 8">3C</strain>
    </source>
</reference>
<dbReference type="Gene3D" id="1.10.10.10">
    <property type="entry name" value="Winged helix-like DNA-binding domain superfamily/Winged helix DNA-binding domain"/>
    <property type="match status" value="1"/>
</dbReference>
<dbReference type="GO" id="GO:0003677">
    <property type="term" value="F:DNA binding"/>
    <property type="evidence" value="ECO:0007669"/>
    <property type="project" value="InterPro"/>
</dbReference>
<evidence type="ECO:0000256" key="3">
    <source>
        <dbReference type="ARBA" id="ARBA00023082"/>
    </source>
</evidence>
<dbReference type="GO" id="GO:0016987">
    <property type="term" value="F:sigma factor activity"/>
    <property type="evidence" value="ECO:0007669"/>
    <property type="project" value="UniProtKB-KW"/>
</dbReference>
<dbReference type="InterPro" id="IPR036388">
    <property type="entry name" value="WH-like_DNA-bd_sf"/>
</dbReference>
<dbReference type="PANTHER" id="PTHR43133">
    <property type="entry name" value="RNA POLYMERASE ECF-TYPE SIGMA FACTO"/>
    <property type="match status" value="1"/>
</dbReference>